<name>A0AAE7BEB0_9BACT</name>
<reference evidence="3 4" key="1">
    <citation type="submission" date="2020-05" db="EMBL/GenBank/DDBJ databases">
        <title>Complete genome sequencing of Campylobacter and Arcobacter type strains.</title>
        <authorList>
            <person name="Miller W.G."/>
            <person name="Yee E."/>
        </authorList>
    </citation>
    <scope>NUCLEOTIDE SEQUENCE [LARGE SCALE GENOMIC DNA]</scope>
    <source>
        <strain evidence="3 4">LMG 25694</strain>
    </source>
</reference>
<evidence type="ECO:0000313" key="3">
    <source>
        <dbReference type="EMBL" id="QKF76172.1"/>
    </source>
</evidence>
<dbReference type="AlphaFoldDB" id="A0AAE7BEB0"/>
<dbReference type="RefSeq" id="WP_129011457.1">
    <property type="nucleotide sequence ID" value="NZ_CP053835.1"/>
</dbReference>
<feature type="transmembrane region" description="Helical" evidence="2">
    <location>
        <begin position="6"/>
        <end position="27"/>
    </location>
</feature>
<dbReference type="Proteomes" id="UP000503313">
    <property type="component" value="Chromosome"/>
</dbReference>
<keyword evidence="4" id="KW-1185">Reference proteome</keyword>
<proteinExistence type="predicted"/>
<organism evidence="3 4">
    <name type="scientific">Arcobacter defluvii</name>
    <dbReference type="NCBI Taxonomy" id="873191"/>
    <lineage>
        <taxon>Bacteria</taxon>
        <taxon>Pseudomonadati</taxon>
        <taxon>Campylobacterota</taxon>
        <taxon>Epsilonproteobacteria</taxon>
        <taxon>Campylobacterales</taxon>
        <taxon>Arcobacteraceae</taxon>
        <taxon>Arcobacter</taxon>
    </lineage>
</organism>
<evidence type="ECO:0000313" key="4">
    <source>
        <dbReference type="Proteomes" id="UP000503313"/>
    </source>
</evidence>
<feature type="compositionally biased region" description="Basic and acidic residues" evidence="1">
    <location>
        <begin position="37"/>
        <end position="50"/>
    </location>
</feature>
<feature type="region of interest" description="Disordered" evidence="1">
    <location>
        <begin position="36"/>
        <end position="61"/>
    </location>
</feature>
<accession>A0AAE7BEB0</accession>
<dbReference type="KEGG" id="adz:ADFLV_0101"/>
<evidence type="ECO:0000256" key="1">
    <source>
        <dbReference type="SAM" id="MobiDB-lite"/>
    </source>
</evidence>
<keyword evidence="2" id="KW-0812">Transmembrane</keyword>
<keyword evidence="2" id="KW-0472">Membrane</keyword>
<evidence type="ECO:0008006" key="5">
    <source>
        <dbReference type="Google" id="ProtNLM"/>
    </source>
</evidence>
<dbReference type="EMBL" id="CP053835">
    <property type="protein sequence ID" value="QKF76172.1"/>
    <property type="molecule type" value="Genomic_DNA"/>
</dbReference>
<sequence>MLEIAPLIVTNLVIALIIGFFIGYIVAKASNPNIKPIKSDSSSETKDEGGTRTSINPIFKRSSPLDYKPLVLSSPKPTGKDNLKKIKGIDSKVENDLNNLGIYHFEQIARWSNKNAEWIENFLLLPGYAKNLQWIDQAKILQLGKETIYSQKVETGEIKVD</sequence>
<evidence type="ECO:0000256" key="2">
    <source>
        <dbReference type="SAM" id="Phobius"/>
    </source>
</evidence>
<protein>
    <recommendedName>
        <fullName evidence="5">NADH-quinone oxidoreductase subunit E</fullName>
    </recommendedName>
</protein>
<keyword evidence="2" id="KW-1133">Transmembrane helix</keyword>
<gene>
    <name evidence="3" type="ORF">ADFLV_0101</name>
</gene>